<name>A0A4Y2KMU2_ARAVE</name>
<dbReference type="AlphaFoldDB" id="A0A4Y2KMU2"/>
<evidence type="ECO:0000313" key="2">
    <source>
        <dbReference type="Proteomes" id="UP000499080"/>
    </source>
</evidence>
<reference evidence="1 2" key="1">
    <citation type="journal article" date="2019" name="Sci. Rep.">
        <title>Orb-weaving spider Araneus ventricosus genome elucidates the spidroin gene catalogue.</title>
        <authorList>
            <person name="Kono N."/>
            <person name="Nakamura H."/>
            <person name="Ohtoshi R."/>
            <person name="Moran D.A.P."/>
            <person name="Shinohara A."/>
            <person name="Yoshida Y."/>
            <person name="Fujiwara M."/>
            <person name="Mori M."/>
            <person name="Tomita M."/>
            <person name="Arakawa K."/>
        </authorList>
    </citation>
    <scope>NUCLEOTIDE SEQUENCE [LARGE SCALE GENOMIC DNA]</scope>
</reference>
<dbReference type="EMBL" id="BGPR01004776">
    <property type="protein sequence ID" value="GBN03240.1"/>
    <property type="molecule type" value="Genomic_DNA"/>
</dbReference>
<proteinExistence type="predicted"/>
<organism evidence="1 2">
    <name type="scientific">Araneus ventricosus</name>
    <name type="common">Orbweaver spider</name>
    <name type="synonym">Epeira ventricosa</name>
    <dbReference type="NCBI Taxonomy" id="182803"/>
    <lineage>
        <taxon>Eukaryota</taxon>
        <taxon>Metazoa</taxon>
        <taxon>Ecdysozoa</taxon>
        <taxon>Arthropoda</taxon>
        <taxon>Chelicerata</taxon>
        <taxon>Arachnida</taxon>
        <taxon>Araneae</taxon>
        <taxon>Araneomorphae</taxon>
        <taxon>Entelegynae</taxon>
        <taxon>Araneoidea</taxon>
        <taxon>Araneidae</taxon>
        <taxon>Araneus</taxon>
    </lineage>
</organism>
<gene>
    <name evidence="1" type="ORF">AVEN_229020_1</name>
</gene>
<protein>
    <submittedName>
        <fullName evidence="1">Uncharacterized protein</fullName>
    </submittedName>
</protein>
<sequence length="86" mass="9498">MTRATPVLGPLSKLPHHIGGRAFGPTYVSACSKPNIRRIFSGIGFRAWGPPASKSRPYHLATAASNSNRSKVVCYRVKHFRHSLRI</sequence>
<keyword evidence="2" id="KW-1185">Reference proteome</keyword>
<dbReference type="Proteomes" id="UP000499080">
    <property type="component" value="Unassembled WGS sequence"/>
</dbReference>
<evidence type="ECO:0000313" key="1">
    <source>
        <dbReference type="EMBL" id="GBN03240.1"/>
    </source>
</evidence>
<comment type="caution">
    <text evidence="1">The sequence shown here is derived from an EMBL/GenBank/DDBJ whole genome shotgun (WGS) entry which is preliminary data.</text>
</comment>
<accession>A0A4Y2KMU2</accession>